<name>A0A0E9TFQ1_ANGAN</name>
<evidence type="ECO:0000313" key="2">
    <source>
        <dbReference type="EMBL" id="JAH52499.1"/>
    </source>
</evidence>
<organism evidence="2">
    <name type="scientific">Anguilla anguilla</name>
    <name type="common">European freshwater eel</name>
    <name type="synonym">Muraena anguilla</name>
    <dbReference type="NCBI Taxonomy" id="7936"/>
    <lineage>
        <taxon>Eukaryota</taxon>
        <taxon>Metazoa</taxon>
        <taxon>Chordata</taxon>
        <taxon>Craniata</taxon>
        <taxon>Vertebrata</taxon>
        <taxon>Euteleostomi</taxon>
        <taxon>Actinopterygii</taxon>
        <taxon>Neopterygii</taxon>
        <taxon>Teleostei</taxon>
        <taxon>Anguilliformes</taxon>
        <taxon>Anguillidae</taxon>
        <taxon>Anguilla</taxon>
    </lineage>
</organism>
<feature type="transmembrane region" description="Helical" evidence="1">
    <location>
        <begin position="12"/>
        <end position="29"/>
    </location>
</feature>
<reference evidence="2" key="1">
    <citation type="submission" date="2014-11" db="EMBL/GenBank/DDBJ databases">
        <authorList>
            <person name="Amaro Gonzalez C."/>
        </authorList>
    </citation>
    <scope>NUCLEOTIDE SEQUENCE</scope>
</reference>
<evidence type="ECO:0000256" key="1">
    <source>
        <dbReference type="SAM" id="Phobius"/>
    </source>
</evidence>
<keyword evidence="1" id="KW-0812">Transmembrane</keyword>
<accession>A0A0E9TFQ1</accession>
<sequence>MQVISLYPEQLVLLLLFLLESLSIISALLL</sequence>
<keyword evidence="1" id="KW-0472">Membrane</keyword>
<dbReference type="EMBL" id="GBXM01056078">
    <property type="protein sequence ID" value="JAH52499.1"/>
    <property type="molecule type" value="Transcribed_RNA"/>
</dbReference>
<keyword evidence="1" id="KW-1133">Transmembrane helix</keyword>
<proteinExistence type="predicted"/>
<protein>
    <submittedName>
        <fullName evidence="2">Uncharacterized protein</fullName>
    </submittedName>
</protein>
<reference evidence="2" key="2">
    <citation type="journal article" date="2015" name="Fish Shellfish Immunol.">
        <title>Early steps in the European eel (Anguilla anguilla)-Vibrio vulnificus interaction in the gills: Role of the RtxA13 toxin.</title>
        <authorList>
            <person name="Callol A."/>
            <person name="Pajuelo D."/>
            <person name="Ebbesson L."/>
            <person name="Teles M."/>
            <person name="MacKenzie S."/>
            <person name="Amaro C."/>
        </authorList>
    </citation>
    <scope>NUCLEOTIDE SEQUENCE</scope>
</reference>
<dbReference type="AlphaFoldDB" id="A0A0E9TFQ1"/>